<dbReference type="InterPro" id="IPR046346">
    <property type="entry name" value="Aminoacid_DH-like_N_sf"/>
</dbReference>
<name>F3G0J8_PSESX</name>
<reference evidence="1 2" key="1">
    <citation type="journal article" date="2011" name="PLoS Pathog.">
        <title>Dynamic evolution of pathogenicity revealed by sequencing and comparative genomics of 19 Pseudomonas syringae isolates.</title>
        <authorList>
            <person name="Baltrus D.A."/>
            <person name="Nishimura M.T."/>
            <person name="Romanchuk A."/>
            <person name="Chang J.H."/>
            <person name="Mukhtar M.S."/>
            <person name="Cherkis K."/>
            <person name="Roach J."/>
            <person name="Grant S.R."/>
            <person name="Jones C.D."/>
            <person name="Dangl J.L."/>
        </authorList>
    </citation>
    <scope>NUCLEOTIDE SEQUENCE [LARGE SCALE GENOMIC DNA]</scope>
    <source>
        <strain evidence="2">M301072PT</strain>
    </source>
</reference>
<evidence type="ECO:0000313" key="2">
    <source>
        <dbReference type="Proteomes" id="UP000004471"/>
    </source>
</evidence>
<dbReference type="SUPFAM" id="SSF53223">
    <property type="entry name" value="Aminoacid dehydrogenase-like, N-terminal domain"/>
    <property type="match status" value="1"/>
</dbReference>
<dbReference type="EMBL" id="AEAH01004298">
    <property type="protein sequence ID" value="EGH35990.1"/>
    <property type="molecule type" value="Genomic_DNA"/>
</dbReference>
<feature type="non-terminal residue" evidence="1">
    <location>
        <position position="23"/>
    </location>
</feature>
<dbReference type="GO" id="GO:0016491">
    <property type="term" value="F:oxidoreductase activity"/>
    <property type="evidence" value="ECO:0007669"/>
    <property type="project" value="UniProtKB-ARBA"/>
</dbReference>
<dbReference type="AlphaFoldDB" id="F3G0J8"/>
<dbReference type="Gene3D" id="3.40.50.10860">
    <property type="entry name" value="Leucine Dehydrogenase, chain A, domain 1"/>
    <property type="match status" value="1"/>
</dbReference>
<proteinExistence type="predicted"/>
<gene>
    <name evidence="1" type="ORF">PSYJA_45836</name>
</gene>
<protein>
    <submittedName>
        <fullName evidence="1">Uncharacterized protein</fullName>
    </submittedName>
</protein>
<dbReference type="Proteomes" id="UP000004471">
    <property type="component" value="Unassembled WGS sequence"/>
</dbReference>
<organism evidence="1 2">
    <name type="scientific">Pseudomonas syringae pv. japonica str. M301072</name>
    <dbReference type="NCBI Taxonomy" id="629262"/>
    <lineage>
        <taxon>Bacteria</taxon>
        <taxon>Pseudomonadati</taxon>
        <taxon>Pseudomonadota</taxon>
        <taxon>Gammaproteobacteria</taxon>
        <taxon>Pseudomonadales</taxon>
        <taxon>Pseudomonadaceae</taxon>
        <taxon>Pseudomonas</taxon>
        <taxon>Pseudomonas syringae</taxon>
    </lineage>
</organism>
<sequence length="23" mass="2656">MDQYVVFGNPIGHSKSPLIHRLF</sequence>
<accession>F3G0J8</accession>
<dbReference type="HOGENOM" id="CLU_3423975_0_0_6"/>
<evidence type="ECO:0000313" key="1">
    <source>
        <dbReference type="EMBL" id="EGH35990.1"/>
    </source>
</evidence>
<comment type="caution">
    <text evidence="1">The sequence shown here is derived from an EMBL/GenBank/DDBJ whole genome shotgun (WGS) entry which is preliminary data.</text>
</comment>